<dbReference type="InterPro" id="IPR002109">
    <property type="entry name" value="Glutaredoxin"/>
</dbReference>
<proteinExistence type="predicted"/>
<dbReference type="InterPro" id="IPR013766">
    <property type="entry name" value="Thioredoxin_domain"/>
</dbReference>
<evidence type="ECO:0000313" key="2">
    <source>
        <dbReference type="EMBL" id="HGG99722.1"/>
    </source>
</evidence>
<feature type="domain" description="Thioredoxin" evidence="1">
    <location>
        <begin position="1"/>
        <end position="121"/>
    </location>
</feature>
<dbReference type="SUPFAM" id="SSF52833">
    <property type="entry name" value="Thioredoxin-like"/>
    <property type="match status" value="1"/>
</dbReference>
<evidence type="ECO:0000259" key="1">
    <source>
        <dbReference type="PROSITE" id="PS51352"/>
    </source>
</evidence>
<dbReference type="Pfam" id="PF00462">
    <property type="entry name" value="Glutaredoxin"/>
    <property type="match status" value="1"/>
</dbReference>
<dbReference type="EMBL" id="DTHO01000052">
    <property type="protein sequence ID" value="HGG99722.1"/>
    <property type="molecule type" value="Genomic_DNA"/>
</dbReference>
<dbReference type="AlphaFoldDB" id="A0A7C4AJT4"/>
<comment type="caution">
    <text evidence="2">The sequence shown here is derived from an EMBL/GenBank/DDBJ whole genome shotgun (WGS) entry which is preliminary data.</text>
</comment>
<dbReference type="PROSITE" id="PS51352">
    <property type="entry name" value="THIOREDOXIN_2"/>
    <property type="match status" value="1"/>
</dbReference>
<sequence>MRYLRIPVLVLIALVFIFPFNSLAGLKNPVIVYFFWTEGCPFCAKEKDFLKFMKKKYPEIEIKDYEVGYNVYARQLLQTLSKSYNINPTGVPVTFIGDNAIIGFNEKTANQIEKAIKHCIKNTCEDPLYKK</sequence>
<protein>
    <recommendedName>
        <fullName evidence="1">Thioredoxin domain-containing protein</fullName>
    </recommendedName>
</protein>
<organism evidence="2">
    <name type="scientific">Thermodesulfovibrio aggregans</name>
    <dbReference type="NCBI Taxonomy" id="86166"/>
    <lineage>
        <taxon>Bacteria</taxon>
        <taxon>Pseudomonadati</taxon>
        <taxon>Nitrospirota</taxon>
        <taxon>Thermodesulfovibrionia</taxon>
        <taxon>Thermodesulfovibrionales</taxon>
        <taxon>Thermodesulfovibrionaceae</taxon>
        <taxon>Thermodesulfovibrio</taxon>
    </lineage>
</organism>
<reference evidence="2" key="1">
    <citation type="journal article" date="2020" name="mSystems">
        <title>Genome- and Community-Level Interaction Insights into Carbon Utilization and Element Cycling Functions of Hydrothermarchaeota in Hydrothermal Sediment.</title>
        <authorList>
            <person name="Zhou Z."/>
            <person name="Liu Y."/>
            <person name="Xu W."/>
            <person name="Pan J."/>
            <person name="Luo Z.H."/>
            <person name="Li M."/>
        </authorList>
    </citation>
    <scope>NUCLEOTIDE SEQUENCE [LARGE SCALE GENOMIC DNA]</scope>
    <source>
        <strain evidence="2">SpSt-788</strain>
    </source>
</reference>
<accession>A0A7C4AJT4</accession>
<dbReference type="Gene3D" id="3.40.30.10">
    <property type="entry name" value="Glutaredoxin"/>
    <property type="match status" value="1"/>
</dbReference>
<dbReference type="InterPro" id="IPR036249">
    <property type="entry name" value="Thioredoxin-like_sf"/>
</dbReference>
<dbReference type="PROSITE" id="PS51354">
    <property type="entry name" value="GLUTAREDOXIN_2"/>
    <property type="match status" value="1"/>
</dbReference>
<gene>
    <name evidence="2" type="ORF">ENV75_04660</name>
</gene>
<name>A0A7C4AJT4_9BACT</name>